<reference evidence="2 3" key="1">
    <citation type="submission" date="2019-07" db="EMBL/GenBank/DDBJ databases">
        <title>Genomic Encyclopedia of Archaeal and Bacterial Type Strains, Phase II (KMG-II): from individual species to whole genera.</title>
        <authorList>
            <person name="Goeker M."/>
        </authorList>
    </citation>
    <scope>NUCLEOTIDE SEQUENCE [LARGE SCALE GENOMIC DNA]</scope>
    <source>
        <strain evidence="2 3">DSM 21935</strain>
    </source>
</reference>
<gene>
    <name evidence="2" type="ORF">LX73_0090</name>
</gene>
<sequence length="127" mass="14659">MKLQSLSPNLMVEDVNKTTKFYTDILDFELLQTVPEEGNLEWALVQRDGVSLMFQKKESIRDEYPDLKNQKGGGALTFFIKVEDLEDLYQGIKDKVNLIKDIHETFYGTKEFAIQDPNNFILTFSDG</sequence>
<dbReference type="RefSeq" id="WP_148897498.1">
    <property type="nucleotide sequence ID" value="NZ_VNHY01000001.1"/>
</dbReference>
<protein>
    <submittedName>
        <fullName evidence="2">Putative conserved protein PhnB, glyoxalase superfamily</fullName>
    </submittedName>
</protein>
<dbReference type="EMBL" id="VNHY01000001">
    <property type="protein sequence ID" value="TYP94801.1"/>
    <property type="molecule type" value="Genomic_DNA"/>
</dbReference>
<evidence type="ECO:0000313" key="2">
    <source>
        <dbReference type="EMBL" id="TYP94801.1"/>
    </source>
</evidence>
<evidence type="ECO:0000259" key="1">
    <source>
        <dbReference type="PROSITE" id="PS51819"/>
    </source>
</evidence>
<evidence type="ECO:0000313" key="3">
    <source>
        <dbReference type="Proteomes" id="UP000324595"/>
    </source>
</evidence>
<dbReference type="InterPro" id="IPR037523">
    <property type="entry name" value="VOC_core"/>
</dbReference>
<dbReference type="InterPro" id="IPR029068">
    <property type="entry name" value="Glyas_Bleomycin-R_OHBP_Dase"/>
</dbReference>
<proteinExistence type="predicted"/>
<organism evidence="2 3">
    <name type="scientific">Fodinibius salinus</name>
    <dbReference type="NCBI Taxonomy" id="860790"/>
    <lineage>
        <taxon>Bacteria</taxon>
        <taxon>Pseudomonadati</taxon>
        <taxon>Balneolota</taxon>
        <taxon>Balneolia</taxon>
        <taxon>Balneolales</taxon>
        <taxon>Balneolaceae</taxon>
        <taxon>Fodinibius</taxon>
    </lineage>
</organism>
<comment type="caution">
    <text evidence="2">The sequence shown here is derived from an EMBL/GenBank/DDBJ whole genome shotgun (WGS) entry which is preliminary data.</text>
</comment>
<dbReference type="Proteomes" id="UP000324595">
    <property type="component" value="Unassembled WGS sequence"/>
</dbReference>
<dbReference type="AlphaFoldDB" id="A0A5D3YQG2"/>
<dbReference type="PROSITE" id="PS51819">
    <property type="entry name" value="VOC"/>
    <property type="match status" value="1"/>
</dbReference>
<feature type="domain" description="VOC" evidence="1">
    <location>
        <begin position="2"/>
        <end position="127"/>
    </location>
</feature>
<dbReference type="Gene3D" id="3.10.180.10">
    <property type="entry name" value="2,3-Dihydroxybiphenyl 1,2-Dioxygenase, domain 1"/>
    <property type="match status" value="1"/>
</dbReference>
<dbReference type="OrthoDB" id="9794917at2"/>
<dbReference type="Pfam" id="PF00903">
    <property type="entry name" value="Glyoxalase"/>
    <property type="match status" value="1"/>
</dbReference>
<name>A0A5D3YQG2_9BACT</name>
<dbReference type="SUPFAM" id="SSF54593">
    <property type="entry name" value="Glyoxalase/Bleomycin resistance protein/Dihydroxybiphenyl dioxygenase"/>
    <property type="match status" value="1"/>
</dbReference>
<keyword evidence="3" id="KW-1185">Reference proteome</keyword>
<dbReference type="InterPro" id="IPR004360">
    <property type="entry name" value="Glyas_Fos-R_dOase_dom"/>
</dbReference>
<accession>A0A5D3YQG2</accession>